<accession>A0A1H2IF60</accession>
<dbReference type="GO" id="GO:0006515">
    <property type="term" value="P:protein quality control for misfolded or incompletely synthesized proteins"/>
    <property type="evidence" value="ECO:0007669"/>
    <property type="project" value="TreeGrafter"/>
</dbReference>
<keyword evidence="4" id="KW-0378">Hydrolase</keyword>
<dbReference type="NCBIfam" id="NF045542">
    <property type="entry name" value="Clp_rel_HeadMat"/>
    <property type="match status" value="1"/>
</dbReference>
<organism evidence="7 8">
    <name type="scientific">Jiangella alkaliphila</name>
    <dbReference type="NCBI Taxonomy" id="419479"/>
    <lineage>
        <taxon>Bacteria</taxon>
        <taxon>Bacillati</taxon>
        <taxon>Actinomycetota</taxon>
        <taxon>Actinomycetes</taxon>
        <taxon>Jiangellales</taxon>
        <taxon>Jiangellaceae</taxon>
        <taxon>Jiangella</taxon>
    </lineage>
</organism>
<dbReference type="AlphaFoldDB" id="A0A1H2IF60"/>
<dbReference type="GO" id="GO:0004176">
    <property type="term" value="F:ATP-dependent peptidase activity"/>
    <property type="evidence" value="ECO:0007669"/>
    <property type="project" value="InterPro"/>
</dbReference>
<evidence type="ECO:0000256" key="1">
    <source>
        <dbReference type="ARBA" id="ARBA00007039"/>
    </source>
</evidence>
<dbReference type="InterPro" id="IPR001907">
    <property type="entry name" value="ClpP"/>
</dbReference>
<evidence type="ECO:0000313" key="8">
    <source>
        <dbReference type="Proteomes" id="UP000182977"/>
    </source>
</evidence>
<evidence type="ECO:0000256" key="2">
    <source>
        <dbReference type="ARBA" id="ARBA00022490"/>
    </source>
</evidence>
<dbReference type="PANTHER" id="PTHR10381">
    <property type="entry name" value="ATP-DEPENDENT CLP PROTEASE PROTEOLYTIC SUBUNIT"/>
    <property type="match status" value="1"/>
</dbReference>
<dbReference type="GO" id="GO:0009368">
    <property type="term" value="C:endopeptidase Clp complex"/>
    <property type="evidence" value="ECO:0007669"/>
    <property type="project" value="TreeGrafter"/>
</dbReference>
<evidence type="ECO:0000256" key="6">
    <source>
        <dbReference type="RuleBase" id="RU003567"/>
    </source>
</evidence>
<keyword evidence="3 7" id="KW-0645">Protease</keyword>
<dbReference type="Proteomes" id="UP000182977">
    <property type="component" value="Chromosome I"/>
</dbReference>
<gene>
    <name evidence="7" type="ORF">SAMN04488563_1652</name>
</gene>
<dbReference type="PANTHER" id="PTHR10381:SF70">
    <property type="entry name" value="ATP-DEPENDENT CLP PROTEASE PROTEOLYTIC SUBUNIT"/>
    <property type="match status" value="1"/>
</dbReference>
<keyword evidence="8" id="KW-1185">Reference proteome</keyword>
<evidence type="ECO:0000256" key="3">
    <source>
        <dbReference type="ARBA" id="ARBA00022670"/>
    </source>
</evidence>
<dbReference type="Gene3D" id="3.90.226.10">
    <property type="entry name" value="2-enoyl-CoA Hydratase, Chain A, domain 1"/>
    <property type="match status" value="1"/>
</dbReference>
<keyword evidence="5" id="KW-0720">Serine protease</keyword>
<protein>
    <recommendedName>
        <fullName evidence="6">ATP-dependent Clp protease proteolytic subunit</fullName>
    </recommendedName>
</protein>
<dbReference type="STRING" id="419479.SAMN04488563_1652"/>
<dbReference type="PRINTS" id="PR00127">
    <property type="entry name" value="CLPPROTEASEP"/>
</dbReference>
<sequence>MSHLKTTRPLAALRAGRNDWYRISTRADADVAVVDIYDEIGYFGITAQSFVRDLRAINAAEIELHLNTPGGDTWDGIAIYNGLRDHPASVTVIVDGLAASAGSFIAQAGDRVVMNRSSEMMIHDAWGFCIGNAADMTEMVALLDRISGDVAGIYADRAGGTADEWRAAMKAETWYTADEAVAAGLADEVNGAGDGDAKNSFDLSIYSYAGRAGAPAPVIPTSAPAPAAADPDLAVITSGLKEAFA</sequence>
<proteinExistence type="inferred from homology"/>
<keyword evidence="2" id="KW-0963">Cytoplasm</keyword>
<reference evidence="8" key="1">
    <citation type="submission" date="2016-10" db="EMBL/GenBank/DDBJ databases">
        <authorList>
            <person name="Varghese N."/>
            <person name="Submissions S."/>
        </authorList>
    </citation>
    <scope>NUCLEOTIDE SEQUENCE [LARGE SCALE GENOMIC DNA]</scope>
    <source>
        <strain evidence="8">DSM 45079</strain>
    </source>
</reference>
<dbReference type="SUPFAM" id="SSF52096">
    <property type="entry name" value="ClpP/crotonase"/>
    <property type="match status" value="1"/>
</dbReference>
<dbReference type="InterPro" id="IPR029045">
    <property type="entry name" value="ClpP/crotonase-like_dom_sf"/>
</dbReference>
<evidence type="ECO:0000256" key="5">
    <source>
        <dbReference type="ARBA" id="ARBA00022825"/>
    </source>
</evidence>
<dbReference type="GO" id="GO:0004252">
    <property type="term" value="F:serine-type endopeptidase activity"/>
    <property type="evidence" value="ECO:0007669"/>
    <property type="project" value="InterPro"/>
</dbReference>
<dbReference type="CDD" id="cd07016">
    <property type="entry name" value="S14_ClpP_1"/>
    <property type="match status" value="1"/>
</dbReference>
<name>A0A1H2IF60_9ACTN</name>
<dbReference type="EMBL" id="LT629791">
    <property type="protein sequence ID" value="SDU42498.1"/>
    <property type="molecule type" value="Genomic_DNA"/>
</dbReference>
<dbReference type="InterPro" id="IPR023562">
    <property type="entry name" value="ClpP/TepA"/>
</dbReference>
<evidence type="ECO:0000256" key="4">
    <source>
        <dbReference type="ARBA" id="ARBA00022801"/>
    </source>
</evidence>
<dbReference type="GO" id="GO:0051117">
    <property type="term" value="F:ATPase binding"/>
    <property type="evidence" value="ECO:0007669"/>
    <property type="project" value="TreeGrafter"/>
</dbReference>
<dbReference type="Pfam" id="PF00574">
    <property type="entry name" value="CLP_protease"/>
    <property type="match status" value="1"/>
</dbReference>
<evidence type="ECO:0000313" key="7">
    <source>
        <dbReference type="EMBL" id="SDU42498.1"/>
    </source>
</evidence>
<comment type="similarity">
    <text evidence="1 6">Belongs to the peptidase S14 family.</text>
</comment>